<evidence type="ECO:0000256" key="12">
    <source>
        <dbReference type="PIRSR" id="PIRSR000447-1"/>
    </source>
</evidence>
<dbReference type="SUPFAM" id="SSF53901">
    <property type="entry name" value="Thiolase-like"/>
    <property type="match status" value="2"/>
</dbReference>
<comment type="catalytic activity">
    <reaction evidence="11">
        <text>a fatty acyl-[ACP] + malonyl-[ACP] + H(+) = a 3-oxoacyl-[ACP] + holo-[ACP] + CO2</text>
        <dbReference type="Rhea" id="RHEA:22836"/>
        <dbReference type="Rhea" id="RHEA-COMP:9623"/>
        <dbReference type="Rhea" id="RHEA-COMP:9685"/>
        <dbReference type="Rhea" id="RHEA-COMP:9916"/>
        <dbReference type="Rhea" id="RHEA-COMP:14125"/>
        <dbReference type="ChEBI" id="CHEBI:15378"/>
        <dbReference type="ChEBI" id="CHEBI:16526"/>
        <dbReference type="ChEBI" id="CHEBI:64479"/>
        <dbReference type="ChEBI" id="CHEBI:78449"/>
        <dbReference type="ChEBI" id="CHEBI:78776"/>
        <dbReference type="ChEBI" id="CHEBI:138651"/>
    </reaction>
</comment>
<dbReference type="EC" id="2.3.1.179" evidence="3 11"/>
<dbReference type="PANTHER" id="PTHR11712">
    <property type="entry name" value="POLYKETIDE SYNTHASE-RELATED"/>
    <property type="match status" value="1"/>
</dbReference>
<proteinExistence type="inferred from homology"/>
<evidence type="ECO:0000256" key="8">
    <source>
        <dbReference type="ARBA" id="ARBA00023098"/>
    </source>
</evidence>
<dbReference type="EMBL" id="JACQXR010000084">
    <property type="protein sequence ID" value="MBI4726813.1"/>
    <property type="molecule type" value="Genomic_DNA"/>
</dbReference>
<dbReference type="AlphaFoldDB" id="A0A933MKA7"/>
<comment type="caution">
    <text evidence="15">The sequence shown here is derived from an EMBL/GenBank/DDBJ whole genome shotgun (WGS) entry which is preliminary data.</text>
</comment>
<dbReference type="Pfam" id="PF02801">
    <property type="entry name" value="Ketoacyl-synt_C"/>
    <property type="match status" value="1"/>
</dbReference>
<evidence type="ECO:0000256" key="2">
    <source>
        <dbReference type="ARBA" id="ARBA00008467"/>
    </source>
</evidence>
<gene>
    <name evidence="15" type="primary">fabF</name>
    <name evidence="15" type="ORF">HY768_06265</name>
</gene>
<evidence type="ECO:0000256" key="13">
    <source>
        <dbReference type="RuleBase" id="RU003694"/>
    </source>
</evidence>
<keyword evidence="6 11" id="KW-0808">Transferase</keyword>
<dbReference type="CDD" id="cd00834">
    <property type="entry name" value="KAS_I_II"/>
    <property type="match status" value="1"/>
</dbReference>
<evidence type="ECO:0000256" key="5">
    <source>
        <dbReference type="ARBA" id="ARBA00022516"/>
    </source>
</evidence>
<keyword evidence="9 11" id="KW-0275">Fatty acid biosynthesis</keyword>
<dbReference type="SMART" id="SM00825">
    <property type="entry name" value="PKS_KS"/>
    <property type="match status" value="1"/>
</dbReference>
<protein>
    <recommendedName>
        <fullName evidence="4 11">3-oxoacyl-[acyl-carrier-protein] synthase 2</fullName>
        <ecNumber evidence="3 11">2.3.1.179</ecNumber>
    </recommendedName>
</protein>
<dbReference type="FunFam" id="3.40.47.10:FF:000009">
    <property type="entry name" value="3-oxoacyl-[acyl-carrier-protein] synthase 2"/>
    <property type="match status" value="1"/>
</dbReference>
<evidence type="ECO:0000256" key="3">
    <source>
        <dbReference type="ARBA" id="ARBA00012356"/>
    </source>
</evidence>
<dbReference type="InterPro" id="IPR017568">
    <property type="entry name" value="3-oxoacyl-ACP_synth-2"/>
</dbReference>
<reference evidence="15" key="1">
    <citation type="submission" date="2020-07" db="EMBL/GenBank/DDBJ databases">
        <title>Huge and variable diversity of episymbiotic CPR bacteria and DPANN archaea in groundwater ecosystems.</title>
        <authorList>
            <person name="He C.Y."/>
            <person name="Keren R."/>
            <person name="Whittaker M."/>
            <person name="Farag I.F."/>
            <person name="Doudna J."/>
            <person name="Cate J.H.D."/>
            <person name="Banfield J.F."/>
        </authorList>
    </citation>
    <scope>NUCLEOTIDE SEQUENCE</scope>
    <source>
        <strain evidence="15">NC_groundwater_1520_Pr4_B-0.1um_53_5</strain>
    </source>
</reference>
<evidence type="ECO:0000256" key="11">
    <source>
        <dbReference type="PIRNR" id="PIRNR000447"/>
    </source>
</evidence>
<evidence type="ECO:0000256" key="10">
    <source>
        <dbReference type="ARBA" id="ARBA00023315"/>
    </source>
</evidence>
<dbReference type="PANTHER" id="PTHR11712:SF336">
    <property type="entry name" value="3-OXOACYL-[ACYL-CARRIER-PROTEIN] SYNTHASE, MITOCHONDRIAL"/>
    <property type="match status" value="1"/>
</dbReference>
<dbReference type="NCBIfam" id="TIGR03150">
    <property type="entry name" value="fabF"/>
    <property type="match status" value="1"/>
</dbReference>
<dbReference type="InterPro" id="IPR000794">
    <property type="entry name" value="Beta-ketoacyl_synthase"/>
</dbReference>
<name>A0A933MKA7_UNCT6</name>
<organism evidence="15 16">
    <name type="scientific">candidate division TA06 bacterium</name>
    <dbReference type="NCBI Taxonomy" id="2250710"/>
    <lineage>
        <taxon>Bacteria</taxon>
        <taxon>Bacteria division TA06</taxon>
    </lineage>
</organism>
<dbReference type="PROSITE" id="PS00606">
    <property type="entry name" value="KS3_1"/>
    <property type="match status" value="1"/>
</dbReference>
<dbReference type="InterPro" id="IPR014031">
    <property type="entry name" value="Ketoacyl_synth_C"/>
</dbReference>
<dbReference type="Pfam" id="PF00109">
    <property type="entry name" value="ketoacyl-synt"/>
    <property type="match status" value="1"/>
</dbReference>
<keyword evidence="8" id="KW-0443">Lipid metabolism</keyword>
<dbReference type="PROSITE" id="PS52004">
    <property type="entry name" value="KS3_2"/>
    <property type="match status" value="1"/>
</dbReference>
<keyword evidence="10 11" id="KW-0012">Acyltransferase</keyword>
<dbReference type="GO" id="GO:0006633">
    <property type="term" value="P:fatty acid biosynthetic process"/>
    <property type="evidence" value="ECO:0007669"/>
    <property type="project" value="UniProtKB-UniRule"/>
</dbReference>
<comment type="catalytic activity">
    <reaction evidence="11">
        <text>(9Z)-hexadecenoyl-[ACP] + malonyl-[ACP] + H(+) = 3-oxo-(11Z)-octadecenoyl-[ACP] + holo-[ACP] + CO2</text>
        <dbReference type="Rhea" id="RHEA:55040"/>
        <dbReference type="Rhea" id="RHEA-COMP:9623"/>
        <dbReference type="Rhea" id="RHEA-COMP:9685"/>
        <dbReference type="Rhea" id="RHEA-COMP:10800"/>
        <dbReference type="Rhea" id="RHEA-COMP:14074"/>
        <dbReference type="ChEBI" id="CHEBI:15378"/>
        <dbReference type="ChEBI" id="CHEBI:16526"/>
        <dbReference type="ChEBI" id="CHEBI:64479"/>
        <dbReference type="ChEBI" id="CHEBI:78449"/>
        <dbReference type="ChEBI" id="CHEBI:83989"/>
        <dbReference type="ChEBI" id="CHEBI:138538"/>
        <dbReference type="EC" id="2.3.1.179"/>
    </reaction>
</comment>
<feature type="domain" description="Ketosynthase family 3 (KS3)" evidence="14">
    <location>
        <begin position="2"/>
        <end position="410"/>
    </location>
</feature>
<dbReference type="InterPro" id="IPR018201">
    <property type="entry name" value="Ketoacyl_synth_AS"/>
</dbReference>
<accession>A0A933MKA7</accession>
<dbReference type="InterPro" id="IPR016039">
    <property type="entry name" value="Thiolase-like"/>
</dbReference>
<dbReference type="NCBIfam" id="NF004970">
    <property type="entry name" value="PRK06333.1"/>
    <property type="match status" value="1"/>
</dbReference>
<dbReference type="NCBIfam" id="NF005589">
    <property type="entry name" value="PRK07314.1"/>
    <property type="match status" value="1"/>
</dbReference>
<evidence type="ECO:0000256" key="9">
    <source>
        <dbReference type="ARBA" id="ARBA00023160"/>
    </source>
</evidence>
<comment type="similarity">
    <text evidence="2 11 13">Belongs to the thiolase-like superfamily. Beta-ketoacyl-ACP synthases family.</text>
</comment>
<dbReference type="Gene3D" id="3.40.47.10">
    <property type="match status" value="1"/>
</dbReference>
<dbReference type="GO" id="GO:0005829">
    <property type="term" value="C:cytosol"/>
    <property type="evidence" value="ECO:0007669"/>
    <property type="project" value="TreeGrafter"/>
</dbReference>
<dbReference type="Proteomes" id="UP000736328">
    <property type="component" value="Unassembled WGS sequence"/>
</dbReference>
<feature type="active site" description="For beta-ketoacyl synthase activity" evidence="12">
    <location>
        <position position="163"/>
    </location>
</feature>
<evidence type="ECO:0000256" key="4">
    <source>
        <dbReference type="ARBA" id="ARBA00014657"/>
    </source>
</evidence>
<evidence type="ECO:0000313" key="16">
    <source>
        <dbReference type="Proteomes" id="UP000736328"/>
    </source>
</evidence>
<evidence type="ECO:0000259" key="14">
    <source>
        <dbReference type="PROSITE" id="PS52004"/>
    </source>
</evidence>
<evidence type="ECO:0000256" key="6">
    <source>
        <dbReference type="ARBA" id="ARBA00022679"/>
    </source>
</evidence>
<evidence type="ECO:0000256" key="1">
    <source>
        <dbReference type="ARBA" id="ARBA00005194"/>
    </source>
</evidence>
<keyword evidence="7" id="KW-0276">Fatty acid metabolism</keyword>
<dbReference type="InterPro" id="IPR020841">
    <property type="entry name" value="PKS_Beta-ketoAc_synthase_dom"/>
</dbReference>
<dbReference type="InterPro" id="IPR014030">
    <property type="entry name" value="Ketoacyl_synth_N"/>
</dbReference>
<dbReference type="PIRSF" id="PIRSF000447">
    <property type="entry name" value="KAS_II"/>
    <property type="match status" value="1"/>
</dbReference>
<comment type="function">
    <text evidence="11">Involved in the type II fatty acid elongation cycle. Catalyzes the elongation of a wide range of acyl-ACP by the addition of two carbons from malonyl-ACP to an acyl acceptor. Can efficiently catalyze the conversion of palmitoleoyl-ACP (cis-hexadec-9-enoyl-ACP) to cis-vaccenoyl-ACP (cis-octadec-11-enoyl-ACP), an essential step in the thermal regulation of fatty acid composition.</text>
</comment>
<dbReference type="GO" id="GO:0004315">
    <property type="term" value="F:3-oxoacyl-[acyl-carrier-protein] synthase activity"/>
    <property type="evidence" value="ECO:0007669"/>
    <property type="project" value="UniProtKB-UniRule"/>
</dbReference>
<comment type="pathway">
    <text evidence="1 11">Lipid metabolism; fatty acid biosynthesis.</text>
</comment>
<evidence type="ECO:0000256" key="7">
    <source>
        <dbReference type="ARBA" id="ARBA00022832"/>
    </source>
</evidence>
<sequence>MKRRVVITGLGVISPVGNNQDEFWKSLTEGRGGIGTITRFDVSKYSARIAGEVKNFDPVQFIDRKELRRMDRYTHYAMAAAKMAIEDSGLKIEGELAERTGVIIASGIGGTETWEAQHQKLLEAGPDKVSPFFVPMMIIDIAAGYVSIAFGAKGPNFATVSACASGSHAIGEAFCNIQSGDSEAMICGGTEAPITPLALAGFCAMRALSLRNDDPEHASRPFDKDRDGFVMGEGAGILILEELEHARSRGAKIYAELCGYGATADAHHITAPAPGGEGAARAIKMALRTGDLKPEEVDYINAHGTSTDLNDKYETAAIKTIFGEHAKKLAVSSTKSMTGHLLGAAGGVEAIATVLTIKNGVIHPTINYTTPDPECDLDYVPNKARRSKVRAAISNSFGFGGHNVSLAFKQYIS</sequence>
<keyword evidence="5 11" id="KW-0444">Lipid biosynthesis</keyword>
<evidence type="ECO:0000313" key="15">
    <source>
        <dbReference type="EMBL" id="MBI4726813.1"/>
    </source>
</evidence>